<evidence type="ECO:0000256" key="2">
    <source>
        <dbReference type="ARBA" id="ARBA00004236"/>
    </source>
</evidence>
<sequence length="265" mass="28182">MSVRSDGKSGVLAAATALLGLTGFGLVIWGARLAGRVRALRDRLEEESLRRRAFVADASHELRTPITALRTRIELILDGPDDGGLDDTLRRSLDDVDRLHQIVDDLLVLASIDAGDLPARERVDLGALVETVTGGRVPPPVPTTIKIEPAVPVVGNPPRLGRLLLNLLANAERHASGGIEVEVRAERGEAVVEVRDDGPGIPPGARDRVFERFTRLDTARSRADGGSGLGLAVARQIAVAHGGRLYAADAAHGARLVLRLPLARP</sequence>
<dbReference type="CDD" id="cd00075">
    <property type="entry name" value="HATPase"/>
    <property type="match status" value="1"/>
</dbReference>
<evidence type="ECO:0000256" key="7">
    <source>
        <dbReference type="ARBA" id="ARBA00023012"/>
    </source>
</evidence>
<dbReference type="PRINTS" id="PR00344">
    <property type="entry name" value="BCTRLSENSOR"/>
</dbReference>
<dbReference type="InterPro" id="IPR050736">
    <property type="entry name" value="Sensor_HK_Regulatory"/>
</dbReference>
<comment type="caution">
    <text evidence="9">The sequence shown here is derived from an EMBL/GenBank/DDBJ whole genome shotgun (WGS) entry which is preliminary data.</text>
</comment>
<organism evidence="9 10">
    <name type="scientific">Actinomadura meridiana</name>
    <dbReference type="NCBI Taxonomy" id="559626"/>
    <lineage>
        <taxon>Bacteria</taxon>
        <taxon>Bacillati</taxon>
        <taxon>Actinomycetota</taxon>
        <taxon>Actinomycetes</taxon>
        <taxon>Streptosporangiales</taxon>
        <taxon>Thermomonosporaceae</taxon>
        <taxon>Actinomadura</taxon>
    </lineage>
</organism>
<dbReference type="InterPro" id="IPR004358">
    <property type="entry name" value="Sig_transdc_His_kin-like_C"/>
</dbReference>
<dbReference type="PROSITE" id="PS50109">
    <property type="entry name" value="HIS_KIN"/>
    <property type="match status" value="1"/>
</dbReference>
<dbReference type="SMART" id="SM00388">
    <property type="entry name" value="HisKA"/>
    <property type="match status" value="1"/>
</dbReference>
<evidence type="ECO:0000259" key="8">
    <source>
        <dbReference type="PROSITE" id="PS50109"/>
    </source>
</evidence>
<reference evidence="10" key="1">
    <citation type="journal article" date="2019" name="Int. J. Syst. Evol. Microbiol.">
        <title>The Global Catalogue of Microorganisms (GCM) 10K type strain sequencing project: providing services to taxonomists for standard genome sequencing and annotation.</title>
        <authorList>
            <consortium name="The Broad Institute Genomics Platform"/>
            <consortium name="The Broad Institute Genome Sequencing Center for Infectious Disease"/>
            <person name="Wu L."/>
            <person name="Ma J."/>
        </authorList>
    </citation>
    <scope>NUCLEOTIDE SEQUENCE [LARGE SCALE GENOMIC DNA]</scope>
    <source>
        <strain evidence="10">JCM 17440</strain>
    </source>
</reference>
<accession>A0ABP8BY25</accession>
<gene>
    <name evidence="9" type="ORF">GCM10022254_20490</name>
</gene>
<keyword evidence="7" id="KW-0902">Two-component regulatory system</keyword>
<keyword evidence="10" id="KW-1185">Reference proteome</keyword>
<evidence type="ECO:0000256" key="1">
    <source>
        <dbReference type="ARBA" id="ARBA00000085"/>
    </source>
</evidence>
<dbReference type="Pfam" id="PF00512">
    <property type="entry name" value="HisKA"/>
    <property type="match status" value="1"/>
</dbReference>
<dbReference type="InterPro" id="IPR036097">
    <property type="entry name" value="HisK_dim/P_sf"/>
</dbReference>
<comment type="catalytic activity">
    <reaction evidence="1">
        <text>ATP + protein L-histidine = ADP + protein N-phospho-L-histidine.</text>
        <dbReference type="EC" id="2.7.13.3"/>
    </reaction>
</comment>
<dbReference type="PANTHER" id="PTHR43711:SF1">
    <property type="entry name" value="HISTIDINE KINASE 1"/>
    <property type="match status" value="1"/>
</dbReference>
<proteinExistence type="predicted"/>
<dbReference type="InterPro" id="IPR036890">
    <property type="entry name" value="HATPase_C_sf"/>
</dbReference>
<dbReference type="Pfam" id="PF02518">
    <property type="entry name" value="HATPase_c"/>
    <property type="match status" value="1"/>
</dbReference>
<keyword evidence="6" id="KW-0418">Kinase</keyword>
<protein>
    <recommendedName>
        <fullName evidence="3">histidine kinase</fullName>
        <ecNumber evidence="3">2.7.13.3</ecNumber>
    </recommendedName>
</protein>
<evidence type="ECO:0000313" key="10">
    <source>
        <dbReference type="Proteomes" id="UP001501710"/>
    </source>
</evidence>
<evidence type="ECO:0000256" key="5">
    <source>
        <dbReference type="ARBA" id="ARBA00022679"/>
    </source>
</evidence>
<dbReference type="SUPFAM" id="SSF47384">
    <property type="entry name" value="Homodimeric domain of signal transducing histidine kinase"/>
    <property type="match status" value="1"/>
</dbReference>
<evidence type="ECO:0000256" key="6">
    <source>
        <dbReference type="ARBA" id="ARBA00022777"/>
    </source>
</evidence>
<dbReference type="Gene3D" id="1.10.287.130">
    <property type="match status" value="1"/>
</dbReference>
<dbReference type="InterPro" id="IPR005467">
    <property type="entry name" value="His_kinase_dom"/>
</dbReference>
<dbReference type="Proteomes" id="UP001501710">
    <property type="component" value="Unassembled WGS sequence"/>
</dbReference>
<evidence type="ECO:0000313" key="9">
    <source>
        <dbReference type="EMBL" id="GAA4229010.1"/>
    </source>
</evidence>
<dbReference type="PANTHER" id="PTHR43711">
    <property type="entry name" value="TWO-COMPONENT HISTIDINE KINASE"/>
    <property type="match status" value="1"/>
</dbReference>
<dbReference type="Gene3D" id="3.30.565.10">
    <property type="entry name" value="Histidine kinase-like ATPase, C-terminal domain"/>
    <property type="match status" value="1"/>
</dbReference>
<dbReference type="EMBL" id="BAABAS010000005">
    <property type="protein sequence ID" value="GAA4229010.1"/>
    <property type="molecule type" value="Genomic_DNA"/>
</dbReference>
<dbReference type="InterPro" id="IPR003594">
    <property type="entry name" value="HATPase_dom"/>
</dbReference>
<dbReference type="SUPFAM" id="SSF55874">
    <property type="entry name" value="ATPase domain of HSP90 chaperone/DNA topoisomerase II/histidine kinase"/>
    <property type="match status" value="1"/>
</dbReference>
<keyword evidence="5" id="KW-0808">Transferase</keyword>
<keyword evidence="4" id="KW-0597">Phosphoprotein</keyword>
<dbReference type="CDD" id="cd00082">
    <property type="entry name" value="HisKA"/>
    <property type="match status" value="1"/>
</dbReference>
<dbReference type="SMART" id="SM00387">
    <property type="entry name" value="HATPase_c"/>
    <property type="match status" value="1"/>
</dbReference>
<dbReference type="EC" id="2.7.13.3" evidence="3"/>
<feature type="domain" description="Histidine kinase" evidence="8">
    <location>
        <begin position="57"/>
        <end position="264"/>
    </location>
</feature>
<evidence type="ECO:0000256" key="3">
    <source>
        <dbReference type="ARBA" id="ARBA00012438"/>
    </source>
</evidence>
<comment type="subcellular location">
    <subcellularLocation>
        <location evidence="2">Cell membrane</location>
    </subcellularLocation>
</comment>
<dbReference type="InterPro" id="IPR003661">
    <property type="entry name" value="HisK_dim/P_dom"/>
</dbReference>
<evidence type="ECO:0000256" key="4">
    <source>
        <dbReference type="ARBA" id="ARBA00022553"/>
    </source>
</evidence>
<name>A0ABP8BY25_9ACTN</name>